<feature type="transmembrane region" description="Helical" evidence="9">
    <location>
        <begin position="70"/>
        <end position="87"/>
    </location>
</feature>
<keyword evidence="10" id="KW-1185">Reference proteome</keyword>
<feature type="transmembrane region" description="Helical" evidence="9">
    <location>
        <begin position="334"/>
        <end position="359"/>
    </location>
</feature>
<comment type="subcellular location">
    <subcellularLocation>
        <location evidence="1">Membrane</location>
        <topology evidence="1">Multi-pass membrane protein</topology>
    </subcellularLocation>
</comment>
<name>A0ABM1F8W4_PRICU</name>
<feature type="transmembrane region" description="Helical" evidence="9">
    <location>
        <begin position="264"/>
        <end position="283"/>
    </location>
</feature>
<dbReference type="SUPFAM" id="SSF103473">
    <property type="entry name" value="MFS general substrate transporter"/>
    <property type="match status" value="1"/>
</dbReference>
<feature type="transmembrane region" description="Helical" evidence="9">
    <location>
        <begin position="93"/>
        <end position="118"/>
    </location>
</feature>
<keyword evidence="6" id="KW-0325">Glycoprotein</keyword>
<keyword evidence="4 9" id="KW-1133">Transmembrane helix</keyword>
<sequence>MMENKTLNVVLLGFAFMLIFTAFQTCTMVEKTVLEGTGVDGYVSLAILYAVFAASNWAAPSIISVTGPKYAMVFGGVVYCIFIGLFLKPSTYSIYGGSAVLGIAAAVLWTAQGSYLTINSDSETISRNSGIFWALLQCSLLFGNLYAYFKFHGEIHIDDSSRNTLFTVLLVTCCVGLLLLLLLRNRRGIDNEDLLSINATRPVPNRPMQALKRSLELLRTREMLFLSVCFAYTGLELTFFSGVYGTSVGHTLQFGESAKQLLGLSGVFIGIGEILGGATFGLFGKRTNRYGRDPIVMFGCVIHMICFFLIYINLPGESPLQDTQALSVITPPNLYLAIVCSFLLGLGDSSFNTQIYSILGMMFPEDSAPAFALFKFVQSLSAAAAFFYSSELLLEFQLLILVIFDFFGTICFFVVEWRVVATQQSGYHVVSGDI</sequence>
<feature type="transmembrane region" description="Helical" evidence="9">
    <location>
        <begin position="295"/>
        <end position="314"/>
    </location>
</feature>
<dbReference type="InterPro" id="IPR010291">
    <property type="entry name" value="Ion_channel_UNC-93"/>
</dbReference>
<dbReference type="PANTHER" id="PTHR23294">
    <property type="entry name" value="ET TRANSLATION PRODUCT-RELATED"/>
    <property type="match status" value="1"/>
</dbReference>
<evidence type="ECO:0000256" key="2">
    <source>
        <dbReference type="ARBA" id="ARBA00009172"/>
    </source>
</evidence>
<evidence type="ECO:0000256" key="7">
    <source>
        <dbReference type="ARBA" id="ARBA00040302"/>
    </source>
</evidence>
<proteinExistence type="inferred from homology"/>
<evidence type="ECO:0000256" key="5">
    <source>
        <dbReference type="ARBA" id="ARBA00023136"/>
    </source>
</evidence>
<keyword evidence="5 9" id="KW-0472">Membrane</keyword>
<dbReference type="InterPro" id="IPR036259">
    <property type="entry name" value="MFS_trans_sf"/>
</dbReference>
<keyword evidence="3 9" id="KW-0812">Transmembrane</keyword>
<evidence type="ECO:0000256" key="1">
    <source>
        <dbReference type="ARBA" id="ARBA00004141"/>
    </source>
</evidence>
<feature type="transmembrane region" description="Helical" evidence="9">
    <location>
        <begin position="371"/>
        <end position="390"/>
    </location>
</feature>
<dbReference type="PANTHER" id="PTHR23294:SF0">
    <property type="entry name" value="UNC93-LIKE PROTEIN MFSD11"/>
    <property type="match status" value="1"/>
</dbReference>
<dbReference type="Gene3D" id="1.20.1250.20">
    <property type="entry name" value="MFS general substrate transporter like domains"/>
    <property type="match status" value="2"/>
</dbReference>
<evidence type="ECO:0000256" key="6">
    <source>
        <dbReference type="ARBA" id="ARBA00023180"/>
    </source>
</evidence>
<feature type="transmembrane region" description="Helical" evidence="9">
    <location>
        <begin position="41"/>
        <end position="58"/>
    </location>
</feature>
<feature type="transmembrane region" description="Helical" evidence="9">
    <location>
        <begin position="223"/>
        <end position="244"/>
    </location>
</feature>
<dbReference type="Pfam" id="PF05978">
    <property type="entry name" value="UNC-93"/>
    <property type="match status" value="1"/>
</dbReference>
<feature type="transmembrane region" description="Helical" evidence="9">
    <location>
        <begin position="396"/>
        <end position="415"/>
    </location>
</feature>
<organism evidence="10 11">
    <name type="scientific">Priapulus caudatus</name>
    <name type="common">Priapulid worm</name>
    <dbReference type="NCBI Taxonomy" id="37621"/>
    <lineage>
        <taxon>Eukaryota</taxon>
        <taxon>Metazoa</taxon>
        <taxon>Ecdysozoa</taxon>
        <taxon>Scalidophora</taxon>
        <taxon>Priapulida</taxon>
        <taxon>Priapulimorpha</taxon>
        <taxon>Priapulimorphida</taxon>
        <taxon>Priapulidae</taxon>
        <taxon>Priapulus</taxon>
    </lineage>
</organism>
<feature type="transmembrane region" description="Helical" evidence="9">
    <location>
        <begin position="164"/>
        <end position="183"/>
    </location>
</feature>
<evidence type="ECO:0000313" key="11">
    <source>
        <dbReference type="RefSeq" id="XP_014680885.1"/>
    </source>
</evidence>
<gene>
    <name evidence="11" type="primary">LOC106820828</name>
</gene>
<evidence type="ECO:0000256" key="3">
    <source>
        <dbReference type="ARBA" id="ARBA00022692"/>
    </source>
</evidence>
<dbReference type="RefSeq" id="XP_014680885.1">
    <property type="nucleotide sequence ID" value="XM_014825399.1"/>
</dbReference>
<protein>
    <recommendedName>
        <fullName evidence="7">UNC93-like protein MFSD11</fullName>
    </recommendedName>
    <alternativeName>
        <fullName evidence="8">Major facilitator superfamily domain-containing protein 11</fullName>
    </alternativeName>
</protein>
<accession>A0ABM1F8W4</accession>
<dbReference type="GeneID" id="106820828"/>
<evidence type="ECO:0000256" key="8">
    <source>
        <dbReference type="ARBA" id="ARBA00041910"/>
    </source>
</evidence>
<reference evidence="11" key="1">
    <citation type="submission" date="2025-08" db="UniProtKB">
        <authorList>
            <consortium name="RefSeq"/>
        </authorList>
    </citation>
    <scope>IDENTIFICATION</scope>
</reference>
<feature type="transmembrane region" description="Helical" evidence="9">
    <location>
        <begin position="130"/>
        <end position="149"/>
    </location>
</feature>
<dbReference type="Proteomes" id="UP000695022">
    <property type="component" value="Unplaced"/>
</dbReference>
<evidence type="ECO:0000313" key="10">
    <source>
        <dbReference type="Proteomes" id="UP000695022"/>
    </source>
</evidence>
<dbReference type="InterPro" id="IPR051617">
    <property type="entry name" value="UNC-93-like_regulator"/>
</dbReference>
<dbReference type="CDD" id="cd17407">
    <property type="entry name" value="MFS_MFSD11"/>
    <property type="match status" value="1"/>
</dbReference>
<comment type="similarity">
    <text evidence="2">Belongs to the unc-93 family.</text>
</comment>
<evidence type="ECO:0000256" key="9">
    <source>
        <dbReference type="SAM" id="Phobius"/>
    </source>
</evidence>
<evidence type="ECO:0000256" key="4">
    <source>
        <dbReference type="ARBA" id="ARBA00022989"/>
    </source>
</evidence>